<dbReference type="InterPro" id="IPR004331">
    <property type="entry name" value="SPX_dom"/>
</dbReference>
<dbReference type="GO" id="GO:0022857">
    <property type="term" value="F:transmembrane transporter activity"/>
    <property type="evidence" value="ECO:0007669"/>
    <property type="project" value="InterPro"/>
</dbReference>
<keyword evidence="3 6" id="KW-1133">Transmembrane helix</keyword>
<feature type="transmembrane region" description="Helical" evidence="6">
    <location>
        <begin position="729"/>
        <end position="748"/>
    </location>
</feature>
<protein>
    <recommendedName>
        <fullName evidence="7">SPX domain-containing protein</fullName>
    </recommendedName>
</protein>
<evidence type="ECO:0000256" key="4">
    <source>
        <dbReference type="ARBA" id="ARBA00023136"/>
    </source>
</evidence>
<comment type="caution">
    <text evidence="8">The sequence shown here is derived from an EMBL/GenBank/DDBJ whole genome shotgun (WGS) entry which is preliminary data.</text>
</comment>
<name>A0AAD3D3N9_9STRA</name>
<feature type="transmembrane region" description="Helical" evidence="6">
    <location>
        <begin position="496"/>
        <end position="514"/>
    </location>
</feature>
<accession>A0AAD3D3N9</accession>
<sequence length="872" mass="98322">MPSFRTLFESAMRPEWGRENYLPYFDLKSMLEQFATRRGSLGKVNLGCNIASSFLEEEGIERFYPLDSTVPTEVPKTKLQKQKYLAHLEKEELCHVLDKALIEIGHFYENQLETIKFQFNEMIAMPSEKGEGLQPALKQLVQEMFELYIYVGVNFIALKQILLRYDCLIRSLNGPPLGKWYILKRRKYARQKDSFFEALLSRRKLKTVAYSIAKKVSKQDKAFGKQIRTEISLMEKSLQQSEATVKIAMNGKWTLTDSFVRSFIQGSLLSDVLIVPSFIRTRGKTLNKEILFFVKWRENLLKTGLQGPSVPNMKSELKSYNNSLDILTAPLILNFISQMFYMIGYYIVEPSSMKYMRALGGEDALAGLLIGMTPCFALISAVVYSFWSNNSFREPMLCSGLFLISGSFMYGSALHHRSVTMALTGRALQGLGSPCVLNLRYVADTVKSSNRTAASAIYTLVSALGMSLGPGLAVILDFVDIESKVPVLGYIEINGMSAPGFFMAFLWSVYYYFLWTRFFDEDRIGLREKDGNKETDRNNYNPPTAAALAEKDDKEFFESFNLEKDYVKLSFGHSTTKEDEDNDDDLSFSSLPSGSSSVAASLDALKSRSQGARSKSVDRNNSLLDDEIDNRSYDGAILDYDQLMKEEPKSEPKAVVERVNEATVICMLLKFLGKFVMEILGCSISIITIHRYEWEVKNIGTLGFVNGCLIIPISMLVGYLSQHYSDKKLLHALLCVGLLGTILLFDLSDVIEDRTDQYNFDPHYNYWHWAAVGPRRYVAGIILEFCGIQASQSIIISMMSKVVPVSMAKGTFNSGFISASLTTLARACGDLFITFMGLSSMRLLLNLLAVPAMMIMAFSIMLSIFHQHQLSV</sequence>
<dbReference type="Pfam" id="PF07690">
    <property type="entry name" value="MFS_1"/>
    <property type="match status" value="1"/>
</dbReference>
<feature type="domain" description="SPX" evidence="7">
    <location>
        <begin position="2"/>
        <end position="179"/>
    </location>
</feature>
<dbReference type="AlphaFoldDB" id="A0AAD3D3N9"/>
<dbReference type="EMBL" id="BLLK01000051">
    <property type="protein sequence ID" value="GFH56115.1"/>
    <property type="molecule type" value="Genomic_DNA"/>
</dbReference>
<feature type="region of interest" description="Disordered" evidence="5">
    <location>
        <begin position="575"/>
        <end position="595"/>
    </location>
</feature>
<feature type="transmembrane region" description="Helical" evidence="6">
    <location>
        <begin position="368"/>
        <end position="387"/>
    </location>
</feature>
<dbReference type="PANTHER" id="PTHR23510">
    <property type="entry name" value="INNER MEMBRANE TRANSPORT PROTEIN YAJR"/>
    <property type="match status" value="1"/>
</dbReference>
<evidence type="ECO:0000256" key="6">
    <source>
        <dbReference type="SAM" id="Phobius"/>
    </source>
</evidence>
<feature type="transmembrane region" description="Helical" evidence="6">
    <location>
        <begin position="324"/>
        <end position="348"/>
    </location>
</feature>
<reference evidence="8 9" key="1">
    <citation type="journal article" date="2021" name="Sci. Rep.">
        <title>The genome of the diatom Chaetoceros tenuissimus carries an ancient integrated fragment of an extant virus.</title>
        <authorList>
            <person name="Hongo Y."/>
            <person name="Kimura K."/>
            <person name="Takaki Y."/>
            <person name="Yoshida Y."/>
            <person name="Baba S."/>
            <person name="Kobayashi G."/>
            <person name="Nagasaki K."/>
            <person name="Hano T."/>
            <person name="Tomaru Y."/>
        </authorList>
    </citation>
    <scope>NUCLEOTIDE SEQUENCE [LARGE SCALE GENOMIC DNA]</scope>
    <source>
        <strain evidence="8 9">NIES-3715</strain>
    </source>
</reference>
<evidence type="ECO:0000256" key="5">
    <source>
        <dbReference type="SAM" id="MobiDB-lite"/>
    </source>
</evidence>
<feature type="transmembrane region" description="Helical" evidence="6">
    <location>
        <begin position="675"/>
        <end position="692"/>
    </location>
</feature>
<keyword evidence="9" id="KW-1185">Reference proteome</keyword>
<keyword evidence="2 6" id="KW-0812">Transmembrane</keyword>
<gene>
    <name evidence="8" type="ORF">CTEN210_12591</name>
</gene>
<organism evidence="8 9">
    <name type="scientific">Chaetoceros tenuissimus</name>
    <dbReference type="NCBI Taxonomy" id="426638"/>
    <lineage>
        <taxon>Eukaryota</taxon>
        <taxon>Sar</taxon>
        <taxon>Stramenopiles</taxon>
        <taxon>Ochrophyta</taxon>
        <taxon>Bacillariophyta</taxon>
        <taxon>Coscinodiscophyceae</taxon>
        <taxon>Chaetocerotophycidae</taxon>
        <taxon>Chaetocerotales</taxon>
        <taxon>Chaetocerotaceae</taxon>
        <taxon>Chaetoceros</taxon>
    </lineage>
</organism>
<evidence type="ECO:0000313" key="8">
    <source>
        <dbReference type="EMBL" id="GFH56115.1"/>
    </source>
</evidence>
<feature type="transmembrane region" description="Helical" evidence="6">
    <location>
        <begin position="456"/>
        <end position="476"/>
    </location>
</feature>
<dbReference type="Gene3D" id="1.20.1250.20">
    <property type="entry name" value="MFS general substrate transporter like domains"/>
    <property type="match status" value="1"/>
</dbReference>
<evidence type="ECO:0000256" key="2">
    <source>
        <dbReference type="ARBA" id="ARBA00022692"/>
    </source>
</evidence>
<evidence type="ECO:0000256" key="3">
    <source>
        <dbReference type="ARBA" id="ARBA00022989"/>
    </source>
</evidence>
<dbReference type="PANTHER" id="PTHR23510:SF64">
    <property type="entry name" value="INNER MEMBRANE TRANSPORT PROTEIN YAJR"/>
    <property type="match status" value="1"/>
</dbReference>
<dbReference type="InterPro" id="IPR036259">
    <property type="entry name" value="MFS_trans_sf"/>
</dbReference>
<evidence type="ECO:0000259" key="7">
    <source>
        <dbReference type="PROSITE" id="PS51382"/>
    </source>
</evidence>
<dbReference type="SUPFAM" id="SSF103473">
    <property type="entry name" value="MFS general substrate transporter"/>
    <property type="match status" value="1"/>
</dbReference>
<dbReference type="PROSITE" id="PS51382">
    <property type="entry name" value="SPX"/>
    <property type="match status" value="1"/>
</dbReference>
<evidence type="ECO:0000256" key="1">
    <source>
        <dbReference type="ARBA" id="ARBA00004141"/>
    </source>
</evidence>
<feature type="transmembrane region" description="Helical" evidence="6">
    <location>
        <begin position="777"/>
        <end position="796"/>
    </location>
</feature>
<comment type="subcellular location">
    <subcellularLocation>
        <location evidence="1">Membrane</location>
        <topology evidence="1">Multi-pass membrane protein</topology>
    </subcellularLocation>
</comment>
<dbReference type="Proteomes" id="UP001054902">
    <property type="component" value="Unassembled WGS sequence"/>
</dbReference>
<proteinExistence type="predicted"/>
<keyword evidence="4 6" id="KW-0472">Membrane</keyword>
<dbReference type="GO" id="GO:0016020">
    <property type="term" value="C:membrane"/>
    <property type="evidence" value="ECO:0007669"/>
    <property type="project" value="UniProtKB-SubCell"/>
</dbReference>
<dbReference type="InterPro" id="IPR011701">
    <property type="entry name" value="MFS"/>
</dbReference>
<evidence type="ECO:0000313" key="9">
    <source>
        <dbReference type="Proteomes" id="UP001054902"/>
    </source>
</evidence>
<feature type="transmembrane region" description="Helical" evidence="6">
    <location>
        <begin position="698"/>
        <end position="717"/>
    </location>
</feature>
<dbReference type="InterPro" id="IPR051068">
    <property type="entry name" value="MFS_Domain-Containing_Protein"/>
</dbReference>
<feature type="transmembrane region" description="Helical" evidence="6">
    <location>
        <begin position="844"/>
        <end position="865"/>
    </location>
</feature>